<proteinExistence type="inferred from homology"/>
<dbReference type="Pfam" id="PF12974">
    <property type="entry name" value="Phosphonate-bd"/>
    <property type="match status" value="1"/>
</dbReference>
<accession>A0ABU9B6T1</accession>
<keyword evidence="2 3" id="KW-0732">Signal</keyword>
<feature type="signal peptide" evidence="3">
    <location>
        <begin position="1"/>
        <end position="33"/>
    </location>
</feature>
<comment type="similarity">
    <text evidence="1">Belongs to the phosphate/phosphite/phosphonate binding protein family.</text>
</comment>
<evidence type="ECO:0000313" key="6">
    <source>
        <dbReference type="Proteomes" id="UP001368500"/>
    </source>
</evidence>
<evidence type="ECO:0000256" key="3">
    <source>
        <dbReference type="SAM" id="SignalP"/>
    </source>
</evidence>
<evidence type="ECO:0000313" key="5">
    <source>
        <dbReference type="EMBL" id="MEK8025321.1"/>
    </source>
</evidence>
<dbReference type="InterPro" id="IPR030836">
    <property type="entry name" value="ABC_peri_PhnD-like"/>
</dbReference>
<dbReference type="InterPro" id="IPR001638">
    <property type="entry name" value="Solute-binding_3/MltF_N"/>
</dbReference>
<dbReference type="PANTHER" id="PTHR35841">
    <property type="entry name" value="PHOSPHONATES-BINDING PERIPLASMIC PROTEIN"/>
    <property type="match status" value="1"/>
</dbReference>
<evidence type="ECO:0000256" key="1">
    <source>
        <dbReference type="ARBA" id="ARBA00007162"/>
    </source>
</evidence>
<protein>
    <submittedName>
        <fullName evidence="5">Selenate ABC transporter substrate-binding protein</fullName>
    </submittedName>
</protein>
<keyword evidence="6" id="KW-1185">Reference proteome</keyword>
<evidence type="ECO:0000259" key="4">
    <source>
        <dbReference type="SMART" id="SM00062"/>
    </source>
</evidence>
<dbReference type="EMBL" id="JBBUTF010000004">
    <property type="protein sequence ID" value="MEK8025321.1"/>
    <property type="molecule type" value="Genomic_DNA"/>
</dbReference>
<dbReference type="NCBIfam" id="TIGR04553">
    <property type="entry name" value="ABC_peri_selen"/>
    <property type="match status" value="1"/>
</dbReference>
<dbReference type="PROSITE" id="PS51318">
    <property type="entry name" value="TAT"/>
    <property type="match status" value="1"/>
</dbReference>
<comment type="caution">
    <text evidence="5">The sequence shown here is derived from an EMBL/GenBank/DDBJ whole genome shotgun (WGS) entry which is preliminary data.</text>
</comment>
<name>A0ABU9B6T1_9BURK</name>
<feature type="domain" description="Solute-binding protein family 3/N-terminal" evidence="4">
    <location>
        <begin position="38"/>
        <end position="268"/>
    </location>
</feature>
<dbReference type="RefSeq" id="WP_341373106.1">
    <property type="nucleotide sequence ID" value="NZ_JBBUTF010000004.1"/>
</dbReference>
<evidence type="ECO:0000256" key="2">
    <source>
        <dbReference type="ARBA" id="ARBA00022729"/>
    </source>
</evidence>
<dbReference type="Gene3D" id="3.40.190.10">
    <property type="entry name" value="Periplasmic binding protein-like II"/>
    <property type="match status" value="2"/>
</dbReference>
<dbReference type="InterPro" id="IPR006311">
    <property type="entry name" value="TAT_signal"/>
</dbReference>
<dbReference type="InterPro" id="IPR005770">
    <property type="entry name" value="PhnD"/>
</dbReference>
<dbReference type="NCBIfam" id="TIGR01098">
    <property type="entry name" value="3A0109s03R"/>
    <property type="match status" value="1"/>
</dbReference>
<reference evidence="5 6" key="1">
    <citation type="submission" date="2024-04" db="EMBL/GenBank/DDBJ databases">
        <title>Novel species of the genus Ideonella isolated from streams.</title>
        <authorList>
            <person name="Lu H."/>
        </authorList>
    </citation>
    <scope>NUCLEOTIDE SEQUENCE [LARGE SCALE GENOMIC DNA]</scope>
    <source>
        <strain evidence="5 6">BYS139W</strain>
    </source>
</reference>
<dbReference type="PANTHER" id="PTHR35841:SF1">
    <property type="entry name" value="PHOSPHONATES-BINDING PERIPLASMIC PROTEIN"/>
    <property type="match status" value="1"/>
</dbReference>
<gene>
    <name evidence="5" type="ORF">AACH11_05020</name>
</gene>
<organism evidence="5 6">
    <name type="scientific">Pseudaquabacterium rugosum</name>
    <dbReference type="NCBI Taxonomy" id="2984194"/>
    <lineage>
        <taxon>Bacteria</taxon>
        <taxon>Pseudomonadati</taxon>
        <taxon>Pseudomonadota</taxon>
        <taxon>Betaproteobacteria</taxon>
        <taxon>Burkholderiales</taxon>
        <taxon>Sphaerotilaceae</taxon>
        <taxon>Pseudaquabacterium</taxon>
    </lineage>
</organism>
<sequence>MKRSSAPSSTVSRRALLGVAGASALLATGLAQAQSGGVLRVTAIPDESPTELARKAAPLMKYLEGKLGLKVEYTPVTDYAASVEALVNRKVDLAWFGGFTFVQAHVRSGGKVIPLVQREEDEKFRSVFITTDAAIRTLADLKGKDVSFGSQSSTSGHLMPRSFLLQAGLNPESDFRRVAYSGAHDATIAAVAAGKVQAGALNISVWDKFVAEKKVDLSKVRVFYTTPPYYDYNWTVHADMPAALREKLSQAFLTLGKDTAEGQEILALQRATRFVPTQAANYKGIEAAAKSAGLL</sequence>
<dbReference type="SMART" id="SM00062">
    <property type="entry name" value="PBPb"/>
    <property type="match status" value="1"/>
</dbReference>
<feature type="chain" id="PRO_5047378028" evidence="3">
    <location>
        <begin position="34"/>
        <end position="295"/>
    </location>
</feature>
<dbReference type="Proteomes" id="UP001368500">
    <property type="component" value="Unassembled WGS sequence"/>
</dbReference>
<dbReference type="SUPFAM" id="SSF53850">
    <property type="entry name" value="Periplasmic binding protein-like II"/>
    <property type="match status" value="1"/>
</dbReference>
<dbReference type="CDD" id="cd13572">
    <property type="entry name" value="PBP2_PnhD_2"/>
    <property type="match status" value="1"/>
</dbReference>